<evidence type="ECO:0000256" key="7">
    <source>
        <dbReference type="ARBA" id="ARBA00023027"/>
    </source>
</evidence>
<dbReference type="InterPro" id="IPR050268">
    <property type="entry name" value="NADH-dep_flavin_reductase"/>
</dbReference>
<keyword evidence="10" id="KW-1185">Reference proteome</keyword>
<evidence type="ECO:0000256" key="6">
    <source>
        <dbReference type="ARBA" id="ARBA00023002"/>
    </source>
</evidence>
<comment type="similarity">
    <text evidence="2">Belongs to the non-flavoprotein flavin reductase family. HpaC subfamily.</text>
</comment>
<dbReference type="InterPro" id="IPR011982">
    <property type="entry name" value="HPA_mOase_red"/>
</dbReference>
<dbReference type="STRING" id="28091.SAMEA3174300_01574"/>
<dbReference type="OrthoDB" id="8525727at2"/>
<dbReference type="InterPro" id="IPR002563">
    <property type="entry name" value="Flavin_Rdtase-like_dom"/>
</dbReference>
<organism evidence="9 10">
    <name type="scientific">Neisseria weaveri</name>
    <dbReference type="NCBI Taxonomy" id="28091"/>
    <lineage>
        <taxon>Bacteria</taxon>
        <taxon>Pseudomonadati</taxon>
        <taxon>Pseudomonadota</taxon>
        <taxon>Betaproteobacteria</taxon>
        <taxon>Neisseriales</taxon>
        <taxon>Neisseriaceae</taxon>
        <taxon>Neisseria</taxon>
    </lineage>
</organism>
<feature type="domain" description="Flavin reductase like" evidence="8">
    <location>
        <begin position="17"/>
        <end position="166"/>
    </location>
</feature>
<evidence type="ECO:0000256" key="2">
    <source>
        <dbReference type="ARBA" id="ARBA00006032"/>
    </source>
</evidence>
<proteinExistence type="inferred from homology"/>
<sequence length="168" mass="18742">MTDTLPENLQQQFRNAMASCAAGVHVITTDGAAGRYGITMTAVAPVTDEPPTVMLCINRKSAIIPVLEENQALCINVLSAKQQDVAEHFAGITKLSPEERFEYHIWHRGRLGQLQVEGALAHLHGQVVAQHEVGTHRVFYVEMNEIHVCAQVDNPALLYFRRRFRDLA</sequence>
<dbReference type="Pfam" id="PF01613">
    <property type="entry name" value="Flavin_Reduct"/>
    <property type="match status" value="1"/>
</dbReference>
<dbReference type="GO" id="GO:0051287">
    <property type="term" value="F:NAD binding"/>
    <property type="evidence" value="ECO:0007669"/>
    <property type="project" value="InterPro"/>
</dbReference>
<dbReference type="PANTHER" id="PTHR30466">
    <property type="entry name" value="FLAVIN REDUCTASE"/>
    <property type="match status" value="1"/>
</dbReference>
<accession>A0A3S5C3X3</accession>
<dbReference type="GO" id="GO:0042537">
    <property type="term" value="P:benzene-containing compound metabolic process"/>
    <property type="evidence" value="ECO:0007669"/>
    <property type="project" value="InterPro"/>
</dbReference>
<gene>
    <name evidence="9" type="primary">hpaC</name>
    <name evidence="9" type="ORF">NCTC12742_00950</name>
</gene>
<comment type="pathway">
    <text evidence="1">Aromatic compound metabolism; 4-hydroxyphenylacetate degradation; pyruvate and succinate semialdehyde from 4-hydroxyphenylacetate: step 1/7.</text>
</comment>
<dbReference type="SUPFAM" id="SSF50475">
    <property type="entry name" value="FMN-binding split barrel"/>
    <property type="match status" value="1"/>
</dbReference>
<reference evidence="9 10" key="1">
    <citation type="submission" date="2018-12" db="EMBL/GenBank/DDBJ databases">
        <authorList>
            <consortium name="Pathogen Informatics"/>
        </authorList>
    </citation>
    <scope>NUCLEOTIDE SEQUENCE [LARGE SCALE GENOMIC DNA]</scope>
    <source>
        <strain evidence="9 10">NCTC12742</strain>
    </source>
</reference>
<dbReference type="UniPathway" id="UPA00208">
    <property type="reaction ID" value="UER00416"/>
</dbReference>
<keyword evidence="7" id="KW-0520">NAD</keyword>
<keyword evidence="6 9" id="KW-0560">Oxidoreductase</keyword>
<evidence type="ECO:0000313" key="10">
    <source>
        <dbReference type="Proteomes" id="UP000272771"/>
    </source>
</evidence>
<dbReference type="PANTHER" id="PTHR30466:SF1">
    <property type="entry name" value="FMN REDUCTASE (NADH) RUTF"/>
    <property type="match status" value="1"/>
</dbReference>
<evidence type="ECO:0000256" key="1">
    <source>
        <dbReference type="ARBA" id="ARBA00005112"/>
    </source>
</evidence>
<dbReference type="EMBL" id="LR134533">
    <property type="protein sequence ID" value="VEJ50941.1"/>
    <property type="molecule type" value="Genomic_DNA"/>
</dbReference>
<keyword evidence="5" id="KW-0058">Aromatic hydrocarbons catabolism</keyword>
<keyword evidence="4" id="KW-0285">Flavoprotein</keyword>
<dbReference type="GO" id="GO:0016651">
    <property type="term" value="F:oxidoreductase activity, acting on NAD(P)H"/>
    <property type="evidence" value="ECO:0007669"/>
    <property type="project" value="InterPro"/>
</dbReference>
<dbReference type="GO" id="GO:0010181">
    <property type="term" value="F:FMN binding"/>
    <property type="evidence" value="ECO:0007669"/>
    <property type="project" value="InterPro"/>
</dbReference>
<protein>
    <recommendedName>
        <fullName evidence="3">4-hydroxyphenylacetate 3-monooxygenase reductase component</fullName>
    </recommendedName>
</protein>
<evidence type="ECO:0000256" key="5">
    <source>
        <dbReference type="ARBA" id="ARBA00022797"/>
    </source>
</evidence>
<dbReference type="GO" id="GO:0042602">
    <property type="term" value="F:riboflavin reductase (NADPH) activity"/>
    <property type="evidence" value="ECO:0007669"/>
    <property type="project" value="TreeGrafter"/>
</dbReference>
<dbReference type="InterPro" id="IPR012349">
    <property type="entry name" value="Split_barrel_FMN-bd"/>
</dbReference>
<dbReference type="GO" id="GO:0006208">
    <property type="term" value="P:pyrimidine nucleobase catabolic process"/>
    <property type="evidence" value="ECO:0007669"/>
    <property type="project" value="TreeGrafter"/>
</dbReference>
<dbReference type="NCBIfam" id="TIGR02296">
    <property type="entry name" value="HpaC"/>
    <property type="match status" value="1"/>
</dbReference>
<evidence type="ECO:0000256" key="4">
    <source>
        <dbReference type="ARBA" id="ARBA00022630"/>
    </source>
</evidence>
<evidence type="ECO:0000313" key="9">
    <source>
        <dbReference type="EMBL" id="VEJ50941.1"/>
    </source>
</evidence>
<dbReference type="Gene3D" id="2.30.110.10">
    <property type="entry name" value="Electron Transport, Fmn-binding Protein, Chain A"/>
    <property type="match status" value="1"/>
</dbReference>
<dbReference type="AlphaFoldDB" id="A0A3S5C3X3"/>
<evidence type="ECO:0000259" key="8">
    <source>
        <dbReference type="SMART" id="SM00903"/>
    </source>
</evidence>
<name>A0A3S5C3X3_9NEIS</name>
<evidence type="ECO:0000256" key="3">
    <source>
        <dbReference type="ARBA" id="ARBA00015398"/>
    </source>
</evidence>
<dbReference type="Proteomes" id="UP000272771">
    <property type="component" value="Chromosome"/>
</dbReference>
<dbReference type="SMART" id="SM00903">
    <property type="entry name" value="Flavin_Reduct"/>
    <property type="match status" value="1"/>
</dbReference>
<dbReference type="RefSeq" id="WP_004283205.1">
    <property type="nucleotide sequence ID" value="NZ_CAUJRG010000007.1"/>
</dbReference>